<evidence type="ECO:0000256" key="2">
    <source>
        <dbReference type="ARBA" id="ARBA00005819"/>
    </source>
</evidence>
<evidence type="ECO:0000256" key="1">
    <source>
        <dbReference type="ARBA" id="ARBA00004604"/>
    </source>
</evidence>
<dbReference type="Proteomes" id="UP000030755">
    <property type="component" value="Unassembled WGS sequence"/>
</dbReference>
<dbReference type="OMA" id="ILAIPHC"/>
<dbReference type="GO" id="GO:0000447">
    <property type="term" value="P:endonucleolytic cleavage in ITS1 to separate SSU-rRNA from 5.8S rRNA and LSU-rRNA from tricistronic rRNA transcript (SSU-rRNA, 5.8S rRNA, LSU-rRNA)"/>
    <property type="evidence" value="ECO:0007669"/>
    <property type="project" value="EnsemblFungi"/>
</dbReference>
<dbReference type="Gene3D" id="3.30.70.330">
    <property type="match status" value="1"/>
</dbReference>
<feature type="compositionally biased region" description="Polar residues" evidence="7">
    <location>
        <begin position="260"/>
        <end position="272"/>
    </location>
</feature>
<dbReference type="GO" id="GO:0034462">
    <property type="term" value="P:small-subunit processome assembly"/>
    <property type="evidence" value="ECO:0007669"/>
    <property type="project" value="EnsemblFungi"/>
</dbReference>
<feature type="domain" description="RRM" evidence="8">
    <location>
        <begin position="81"/>
        <end position="163"/>
    </location>
</feature>
<reference evidence="9 10" key="1">
    <citation type="journal article" date="2013" name="Curr. Biol.">
        <title>Shared signatures of parasitism and phylogenomics unite Cryptomycota and microsporidia.</title>
        <authorList>
            <person name="James T.Y."/>
            <person name="Pelin A."/>
            <person name="Bonen L."/>
            <person name="Ahrendt S."/>
            <person name="Sain D."/>
            <person name="Corradi N."/>
            <person name="Stajich J.E."/>
        </authorList>
    </citation>
    <scope>NUCLEOTIDE SEQUENCE [LARGE SCALE GENOMIC DNA]</scope>
    <source>
        <strain evidence="9 10">CSF55</strain>
    </source>
</reference>
<dbReference type="EMBL" id="KE560993">
    <property type="protein sequence ID" value="EPZ34109.1"/>
    <property type="molecule type" value="Genomic_DNA"/>
</dbReference>
<keyword evidence="4" id="KW-0539">Nucleus</keyword>
<dbReference type="HOGENOM" id="CLU_054086_3_1_1"/>
<feature type="compositionally biased region" description="Basic and acidic residues" evidence="7">
    <location>
        <begin position="1"/>
        <end position="11"/>
    </location>
</feature>
<accession>A0A075B011</accession>
<dbReference type="OrthoDB" id="287393at2759"/>
<protein>
    <recommendedName>
        <fullName evidence="5">18S rRNA factor 2</fullName>
    </recommendedName>
</protein>
<keyword evidence="3 6" id="KW-0694">RNA-binding</keyword>
<evidence type="ECO:0000256" key="3">
    <source>
        <dbReference type="ARBA" id="ARBA00022884"/>
    </source>
</evidence>
<evidence type="ECO:0000256" key="7">
    <source>
        <dbReference type="SAM" id="MobiDB-lite"/>
    </source>
</evidence>
<name>A0A075B011_ROZAC</name>
<feature type="region of interest" description="Disordered" evidence="7">
    <location>
        <begin position="231"/>
        <end position="272"/>
    </location>
</feature>
<dbReference type="AlphaFoldDB" id="A0A075B011"/>
<dbReference type="SMART" id="SM00360">
    <property type="entry name" value="RRM"/>
    <property type="match status" value="1"/>
</dbReference>
<dbReference type="InterPro" id="IPR039119">
    <property type="entry name" value="ABT1/Esf2"/>
</dbReference>
<evidence type="ECO:0000256" key="6">
    <source>
        <dbReference type="PROSITE-ProRule" id="PRU00176"/>
    </source>
</evidence>
<dbReference type="GO" id="GO:0032040">
    <property type="term" value="C:small-subunit processome"/>
    <property type="evidence" value="ECO:0007669"/>
    <property type="project" value="EnsemblFungi"/>
</dbReference>
<dbReference type="PANTHER" id="PTHR12311">
    <property type="entry name" value="ACTIVATOR OF BASAL TRANSCRIPTION 1"/>
    <property type="match status" value="1"/>
</dbReference>
<feature type="region of interest" description="Disordered" evidence="7">
    <location>
        <begin position="1"/>
        <end position="64"/>
    </location>
</feature>
<dbReference type="Pfam" id="PF00076">
    <property type="entry name" value="RRM_1"/>
    <property type="match status" value="1"/>
</dbReference>
<dbReference type="InterPro" id="IPR035979">
    <property type="entry name" value="RBD_domain_sf"/>
</dbReference>
<gene>
    <name evidence="9" type="ORF">O9G_003189</name>
</gene>
<dbReference type="PANTHER" id="PTHR12311:SF7">
    <property type="entry name" value="ACTIVATOR OF BASAL TRANSCRIPTION 1"/>
    <property type="match status" value="1"/>
</dbReference>
<dbReference type="GO" id="GO:0000472">
    <property type="term" value="P:endonucleolytic cleavage to generate mature 5'-end of SSU-rRNA from (SSU-rRNA, 5.8S rRNA, LSU-rRNA)"/>
    <property type="evidence" value="ECO:0007669"/>
    <property type="project" value="EnsemblFungi"/>
</dbReference>
<dbReference type="GO" id="GO:0003723">
    <property type="term" value="F:RNA binding"/>
    <property type="evidence" value="ECO:0007669"/>
    <property type="project" value="UniProtKB-UniRule"/>
</dbReference>
<comment type="subcellular location">
    <subcellularLocation>
        <location evidence="1">Nucleus</location>
        <location evidence="1">Nucleolus</location>
    </subcellularLocation>
</comment>
<evidence type="ECO:0000256" key="5">
    <source>
        <dbReference type="ARBA" id="ARBA00032634"/>
    </source>
</evidence>
<feature type="compositionally biased region" description="Basic and acidic residues" evidence="7">
    <location>
        <begin position="231"/>
        <end position="241"/>
    </location>
</feature>
<dbReference type="InterPro" id="IPR034353">
    <property type="entry name" value="ABT1/ESF2_RRM"/>
</dbReference>
<keyword evidence="10" id="KW-1185">Reference proteome</keyword>
<evidence type="ECO:0000256" key="4">
    <source>
        <dbReference type="ARBA" id="ARBA00023242"/>
    </source>
</evidence>
<dbReference type="CDD" id="cd12263">
    <property type="entry name" value="RRM_ABT1_like"/>
    <property type="match status" value="1"/>
</dbReference>
<dbReference type="PROSITE" id="PS50102">
    <property type="entry name" value="RRM"/>
    <property type="match status" value="1"/>
</dbReference>
<proteinExistence type="inferred from homology"/>
<organism evidence="9 10">
    <name type="scientific">Rozella allomycis (strain CSF55)</name>
    <dbReference type="NCBI Taxonomy" id="988480"/>
    <lineage>
        <taxon>Eukaryota</taxon>
        <taxon>Fungi</taxon>
        <taxon>Fungi incertae sedis</taxon>
        <taxon>Cryptomycota</taxon>
        <taxon>Cryptomycota incertae sedis</taxon>
        <taxon>Rozella</taxon>
    </lineage>
</organism>
<evidence type="ECO:0000259" key="8">
    <source>
        <dbReference type="PROSITE" id="PS50102"/>
    </source>
</evidence>
<sequence>MSDAEEFHGFESEIGENQVLNGDNIENDAGCVPSSNNTEQVFHDCETESESGSDEENDDDGHLKLDPEELKKFQKQIKRTGVVYLSRIPPFMKPQKLKNLLSEYGEIGRVYLVPEDSSITNKRKRFKNNKRKNYIEGWVEFLDKRVAKRTVEYLNNTKIGGKKRSFYYDDIWTLKYLPKFKWQNLTEQLAYEKVKKENLLRMQMMQAKREASQFMQQVEIAKSIEKIKEKRKLRGEEDKTTSRGFMRQRKRKEELEQESTESAQKILQKLFN</sequence>
<evidence type="ECO:0000313" key="10">
    <source>
        <dbReference type="Proteomes" id="UP000030755"/>
    </source>
</evidence>
<dbReference type="InterPro" id="IPR012677">
    <property type="entry name" value="Nucleotide-bd_a/b_plait_sf"/>
</dbReference>
<dbReference type="STRING" id="988480.A0A075B011"/>
<dbReference type="GO" id="GO:0001671">
    <property type="term" value="F:ATPase activator activity"/>
    <property type="evidence" value="ECO:0007669"/>
    <property type="project" value="EnsemblFungi"/>
</dbReference>
<dbReference type="GO" id="GO:0000480">
    <property type="term" value="P:endonucleolytic cleavage in 5'-ETS of tricistronic rRNA transcript (SSU-rRNA, 5.8S rRNA, LSU-rRNA)"/>
    <property type="evidence" value="ECO:0007669"/>
    <property type="project" value="EnsemblFungi"/>
</dbReference>
<dbReference type="InterPro" id="IPR000504">
    <property type="entry name" value="RRM_dom"/>
</dbReference>
<dbReference type="SUPFAM" id="SSF54928">
    <property type="entry name" value="RNA-binding domain, RBD"/>
    <property type="match status" value="1"/>
</dbReference>
<feature type="compositionally biased region" description="Acidic residues" evidence="7">
    <location>
        <begin position="47"/>
        <end position="59"/>
    </location>
</feature>
<comment type="similarity">
    <text evidence="2">Belongs to the ESF2/ABP1 family.</text>
</comment>
<evidence type="ECO:0000313" key="9">
    <source>
        <dbReference type="EMBL" id="EPZ34109.1"/>
    </source>
</evidence>